<reference evidence="1 2" key="1">
    <citation type="submission" date="2017-06" db="EMBL/GenBank/DDBJ databases">
        <title>Complete genome sequence of Paenibacillus donghaensis KCTC 13049T isolated from East Sea sediment, South Korea.</title>
        <authorList>
            <person name="Jung B.K."/>
            <person name="Hong S.-J."/>
            <person name="Shin J.-H."/>
        </authorList>
    </citation>
    <scope>NUCLEOTIDE SEQUENCE [LARGE SCALE GENOMIC DNA]</scope>
    <source>
        <strain evidence="1 2">KCTC 13049</strain>
    </source>
</reference>
<proteinExistence type="predicted"/>
<gene>
    <name evidence="1" type="ORF">B9T62_18810</name>
</gene>
<evidence type="ECO:0000313" key="2">
    <source>
        <dbReference type="Proteomes" id="UP000249890"/>
    </source>
</evidence>
<sequence>MNYDYGKIQVSYPEVLHPSHLKYPNDYKYRVHFTEKDFGAKYINVLIEAGDFVCMSEGSYGEPPVYDVDIKEMIIVNPVMRCWGRGLKWAT</sequence>
<dbReference type="Proteomes" id="UP000249890">
    <property type="component" value="Chromosome"/>
</dbReference>
<keyword evidence="2" id="KW-1185">Reference proteome</keyword>
<protein>
    <submittedName>
        <fullName evidence="1">Uncharacterized protein</fullName>
    </submittedName>
</protein>
<evidence type="ECO:0000313" key="1">
    <source>
        <dbReference type="EMBL" id="ASA22660.1"/>
    </source>
</evidence>
<dbReference type="RefSeq" id="WP_087916658.1">
    <property type="nucleotide sequence ID" value="NZ_CP021780.1"/>
</dbReference>
<dbReference type="EMBL" id="CP021780">
    <property type="protein sequence ID" value="ASA22660.1"/>
    <property type="molecule type" value="Genomic_DNA"/>
</dbReference>
<dbReference type="KEGG" id="pdh:B9T62_18810"/>
<dbReference type="AlphaFoldDB" id="A0A2Z2KHK4"/>
<organism evidence="1 2">
    <name type="scientific">Paenibacillus donghaensis</name>
    <dbReference type="NCBI Taxonomy" id="414771"/>
    <lineage>
        <taxon>Bacteria</taxon>
        <taxon>Bacillati</taxon>
        <taxon>Bacillota</taxon>
        <taxon>Bacilli</taxon>
        <taxon>Bacillales</taxon>
        <taxon>Paenibacillaceae</taxon>
        <taxon>Paenibacillus</taxon>
    </lineage>
</organism>
<accession>A0A2Z2KHK4</accession>
<name>A0A2Z2KHK4_9BACL</name>
<dbReference type="OrthoDB" id="9766717at2"/>